<dbReference type="EMBL" id="JASBWV010000004">
    <property type="protein sequence ID" value="KAJ9126613.1"/>
    <property type="molecule type" value="Genomic_DNA"/>
</dbReference>
<gene>
    <name evidence="1" type="ORF">QFC24_001642</name>
</gene>
<reference evidence="1" key="1">
    <citation type="submission" date="2023-04" db="EMBL/GenBank/DDBJ databases">
        <title>Draft Genome sequencing of Naganishia species isolated from polar environments using Oxford Nanopore Technology.</title>
        <authorList>
            <person name="Leo P."/>
            <person name="Venkateswaran K."/>
        </authorList>
    </citation>
    <scope>NUCLEOTIDE SEQUENCE</scope>
    <source>
        <strain evidence="1">DBVPG 5303</strain>
    </source>
</reference>
<evidence type="ECO:0000313" key="1">
    <source>
        <dbReference type="EMBL" id="KAJ9126613.1"/>
    </source>
</evidence>
<organism evidence="1 2">
    <name type="scientific">Naganishia onofrii</name>
    <dbReference type="NCBI Taxonomy" id="1851511"/>
    <lineage>
        <taxon>Eukaryota</taxon>
        <taxon>Fungi</taxon>
        <taxon>Dikarya</taxon>
        <taxon>Basidiomycota</taxon>
        <taxon>Agaricomycotina</taxon>
        <taxon>Tremellomycetes</taxon>
        <taxon>Filobasidiales</taxon>
        <taxon>Filobasidiaceae</taxon>
        <taxon>Naganishia</taxon>
    </lineage>
</organism>
<sequence>MTITPRDLESNPFIIDHDLDHDNGGPLVTDKPRSTHSEDSDSDVDESGLGRELLEKDSRFLDEPFMEEGKAGEEVDDDDDDDDEAIAQQGYSYARQSKRSRPRQPKVFIFILCCILLAATAIGILAGHGFNAPLTTYSRKGGTRHLTMNHIFNGTFAPSMENIAWVKEAGDGIYSTRNSDGDIILRSAIANSTERILVTASDIKDPNTFDTPLPFIDWRLSPDTEYLLLKTSYRKLWRHSSYGNYYLHRLSDHSTFPLRMPENPSMIAYAEWSPKGHHIAYVYMNDLYIAPSSSIDLTSNGPMSPSSIRVTHDGSNDVFNGVPDWVYEEEVFQANFALWWNPRGDRIAFLRSDEADVRDYTLQYYNPSGEAMEPEPYPQNFVMKYPKPGTPNPLVTVHSYTLSETNNLVSTLTWPGAMPLSDRIILEVAWVGDNDLLVKEVDRAARKGSVVIFEAGRNEGVVTRVLGQEGEEGDDGWIDHSQNAIPIPGDIPGYLDVVPTKDGYPHIALFAPVTASEPIWITKGEWEVASGISGVDLKNGIAYFMAANPSMERHLYSARLPETTSSTDLAAFQPDMQVLTDVTKPGYYMTSFSPLAGYYMLINVGPDVPWQKLIKVGQEEKAIVLRDNAALNKTSSEFCLPIVTYSTIVSDGVELNVIETMPPNIDTSGRKRYPVLLNPYGGPNSQSADVRFRRDWHHYLACEKKIIVLTVDGRGTGLKGRKFRNVIRDDLGRYEVIDQVNAAREWAKKRYVDIKRIGIWGWSYGGFLTSKVIEADSGVISLGMAVAPVTNWLYYDSIYTERYMSTPTDNMAGYISSAVNNVTAFEDSDFLLAHGSGDDNVHYANTANLLEKFTQADVRNFRFRMFTDSNHAMSGRHAYRELYEYLNMFLDEKWGKKSSSNRL</sequence>
<evidence type="ECO:0000313" key="2">
    <source>
        <dbReference type="Proteomes" id="UP001234202"/>
    </source>
</evidence>
<proteinExistence type="predicted"/>
<protein>
    <submittedName>
        <fullName evidence="1">Uncharacterized protein</fullName>
    </submittedName>
</protein>
<accession>A0ACC2XRX0</accession>
<keyword evidence="2" id="KW-1185">Reference proteome</keyword>
<comment type="caution">
    <text evidence="1">The sequence shown here is derived from an EMBL/GenBank/DDBJ whole genome shotgun (WGS) entry which is preliminary data.</text>
</comment>
<dbReference type="Proteomes" id="UP001234202">
    <property type="component" value="Unassembled WGS sequence"/>
</dbReference>
<name>A0ACC2XRX0_9TREE</name>